<gene>
    <name evidence="11" type="ORF">GWO12_03835</name>
</gene>
<keyword evidence="2" id="KW-1003">Cell membrane</keyword>
<feature type="transmembrane region" description="Helical" evidence="8">
    <location>
        <begin position="509"/>
        <end position="528"/>
    </location>
</feature>
<dbReference type="InterPro" id="IPR011577">
    <property type="entry name" value="Cyt_b561_bac/Ni-Hgenase"/>
</dbReference>
<accession>A0AAE4Z7P7</accession>
<dbReference type="InterPro" id="IPR016174">
    <property type="entry name" value="Di-haem_cyt_TM"/>
</dbReference>
<feature type="region of interest" description="Disordered" evidence="7">
    <location>
        <begin position="602"/>
        <end position="632"/>
    </location>
</feature>
<protein>
    <submittedName>
        <fullName evidence="11">DUF4405 domain-containing protein</fullName>
    </submittedName>
</protein>
<dbReference type="Proteomes" id="UP000702544">
    <property type="component" value="Unassembled WGS sequence"/>
</dbReference>
<dbReference type="AlphaFoldDB" id="A0AAE4Z7P7"/>
<dbReference type="InterPro" id="IPR029467">
    <property type="entry name" value="Cyt_c7-like"/>
</dbReference>
<dbReference type="GO" id="GO:0022904">
    <property type="term" value="P:respiratory electron transport chain"/>
    <property type="evidence" value="ECO:0007669"/>
    <property type="project" value="InterPro"/>
</dbReference>
<dbReference type="InterPro" id="IPR036280">
    <property type="entry name" value="Multihaem_cyt_sf"/>
</dbReference>
<evidence type="ECO:0000313" key="12">
    <source>
        <dbReference type="Proteomes" id="UP000702544"/>
    </source>
</evidence>
<dbReference type="SUPFAM" id="SSF48695">
    <property type="entry name" value="Multiheme cytochromes"/>
    <property type="match status" value="1"/>
</dbReference>
<name>A0AAE4Z7P7_9BACT</name>
<keyword evidence="5 8" id="KW-1133">Transmembrane helix</keyword>
<evidence type="ECO:0000256" key="4">
    <source>
        <dbReference type="ARBA" id="ARBA00022729"/>
    </source>
</evidence>
<dbReference type="Gene3D" id="3.90.10.10">
    <property type="entry name" value="Cytochrome C3"/>
    <property type="match status" value="1"/>
</dbReference>
<feature type="domain" description="Cytochrome c7-like" evidence="10">
    <location>
        <begin position="47"/>
        <end position="120"/>
    </location>
</feature>
<evidence type="ECO:0000256" key="3">
    <source>
        <dbReference type="ARBA" id="ARBA00022692"/>
    </source>
</evidence>
<comment type="caution">
    <text evidence="11">The sequence shown here is derived from an EMBL/GenBank/DDBJ whole genome shotgun (WGS) entry which is preliminary data.</text>
</comment>
<dbReference type="EMBL" id="JAACAK010000028">
    <property type="protein sequence ID" value="NIR74232.1"/>
    <property type="molecule type" value="Genomic_DNA"/>
</dbReference>
<feature type="transmembrane region" description="Helical" evidence="8">
    <location>
        <begin position="548"/>
        <end position="569"/>
    </location>
</feature>
<feature type="transmembrane region" description="Helical" evidence="8">
    <location>
        <begin position="395"/>
        <end position="415"/>
    </location>
</feature>
<dbReference type="GO" id="GO:0005886">
    <property type="term" value="C:plasma membrane"/>
    <property type="evidence" value="ECO:0007669"/>
    <property type="project" value="UniProtKB-SubCell"/>
</dbReference>
<comment type="subcellular location">
    <subcellularLocation>
        <location evidence="1">Cell membrane</location>
        <topology evidence="1">Multi-pass membrane protein</topology>
    </subcellularLocation>
</comment>
<dbReference type="PANTHER" id="PTHR35038">
    <property type="entry name" value="DISSIMILATORY SULFITE REDUCTASE SIRA"/>
    <property type="match status" value="1"/>
</dbReference>
<dbReference type="Pfam" id="PF14522">
    <property type="entry name" value="Cytochrome_C7"/>
    <property type="match status" value="1"/>
</dbReference>
<evidence type="ECO:0000256" key="1">
    <source>
        <dbReference type="ARBA" id="ARBA00004651"/>
    </source>
</evidence>
<feature type="transmembrane region" description="Helical" evidence="8">
    <location>
        <begin position="439"/>
        <end position="460"/>
    </location>
</feature>
<dbReference type="InterPro" id="IPR051829">
    <property type="entry name" value="Multiheme_Cytochr_ET"/>
</dbReference>
<feature type="domain" description="Cytochrome b561 bacterial/Ni-hydrogenase" evidence="9">
    <location>
        <begin position="389"/>
        <end position="571"/>
    </location>
</feature>
<keyword evidence="3 8" id="KW-0812">Transmembrane</keyword>
<keyword evidence="4" id="KW-0732">Signal</keyword>
<proteinExistence type="predicted"/>
<evidence type="ECO:0000256" key="8">
    <source>
        <dbReference type="SAM" id="Phobius"/>
    </source>
</evidence>
<evidence type="ECO:0000256" key="7">
    <source>
        <dbReference type="SAM" id="MobiDB-lite"/>
    </source>
</evidence>
<reference evidence="11 12" key="1">
    <citation type="submission" date="2020-01" db="EMBL/GenBank/DDBJ databases">
        <title>Genomes assembled from Gulf of Kutch pelagic sediment metagenomes.</title>
        <authorList>
            <person name="Chandrashekar M."/>
            <person name="Mahajan M.S."/>
            <person name="Dave K.J."/>
            <person name="Vatsa P."/>
            <person name="Nathani N.M."/>
        </authorList>
    </citation>
    <scope>NUCLEOTIDE SEQUENCE [LARGE SCALE GENOMIC DNA]</scope>
    <source>
        <strain evidence="11">KS3-K002</strain>
    </source>
</reference>
<dbReference type="SUPFAM" id="SSF81342">
    <property type="entry name" value="Transmembrane di-heme cytochromes"/>
    <property type="match status" value="1"/>
</dbReference>
<evidence type="ECO:0000256" key="5">
    <source>
        <dbReference type="ARBA" id="ARBA00022989"/>
    </source>
</evidence>
<evidence type="ECO:0000256" key="2">
    <source>
        <dbReference type="ARBA" id="ARBA00022475"/>
    </source>
</evidence>
<dbReference type="Pfam" id="PF01292">
    <property type="entry name" value="Ni_hydr_CYTB"/>
    <property type="match status" value="1"/>
</dbReference>
<evidence type="ECO:0000313" key="11">
    <source>
        <dbReference type="EMBL" id="NIR74232.1"/>
    </source>
</evidence>
<keyword evidence="6 8" id="KW-0472">Membrane</keyword>
<dbReference type="GO" id="GO:0009055">
    <property type="term" value="F:electron transfer activity"/>
    <property type="evidence" value="ECO:0007669"/>
    <property type="project" value="InterPro"/>
</dbReference>
<dbReference type="Gene3D" id="1.20.950.20">
    <property type="entry name" value="Transmembrane di-heme cytochromes, Chain C"/>
    <property type="match status" value="1"/>
</dbReference>
<evidence type="ECO:0000256" key="6">
    <source>
        <dbReference type="ARBA" id="ARBA00023136"/>
    </source>
</evidence>
<organism evidence="11 12">
    <name type="scientific">Candidatus Kutchimonas denitrificans</name>
    <dbReference type="NCBI Taxonomy" id="3056748"/>
    <lineage>
        <taxon>Bacteria</taxon>
        <taxon>Pseudomonadati</taxon>
        <taxon>Gemmatimonadota</taxon>
        <taxon>Gemmatimonadia</taxon>
        <taxon>Candidatus Palauibacterales</taxon>
        <taxon>Candidatus Palauibacteraceae</taxon>
        <taxon>Candidatus Kutchimonas</taxon>
    </lineage>
</organism>
<evidence type="ECO:0000259" key="10">
    <source>
        <dbReference type="Pfam" id="PF14522"/>
    </source>
</evidence>
<sequence>MCHSSRQMFQNNPRADSLVVDAERLAGSVHGRLSCVNCHQDLVDSEFPHAPELERPNCAVCHSGVNRVYEESVHGYALSRGNPRAPTCEECHGGHNVLPSSDPRSPTHKVRLPNTCARCHGTAGLLTDQLVKLPQSFTAYAESVHGQGAERGIATAASCSDCHGVHDLKGSVDPTSRINPANVARTCGQCHPDIQLEYDRSIHGRALETGVRDSPTCTDCHGEHLILSPEDPDARTSAAHQAVETCGRCHNDPIIISKYNLEGGVVGSYVDSYHGWVTRRGGRAAATCVSCHTAHLVLPEEDPLSTINPANLAETCGRCHKDADYKFASSYTHETTSITTNPINRVIRSFYIVVIIVVIGLMVLHNLVIMNYFMVERRKEEDHSPWVMRFDKSQIVQHLLTTIAFIVLVVTGFALRFPEAWWVEGLTELGMTETVRADLHRIFAVVMIVTAIYHMYYIFLTDRGRVEFRSIVPSWRDIRQAYDNLRYYTWQSDRKVKFERYDYTQKAEYWALIWGTILMIITGLILWFPQLAVKVFPAWIVPAAQTVHYYEAWLATLAIVVWHFFFVIFHPEEYPMSWTWLTGRMSESSVKRHHAGWYEEMKEGGGAGSGSGDTMATAERYAPAQDDEEATR</sequence>
<dbReference type="Gene3D" id="1.10.780.10">
    <property type="entry name" value="Hydroxylamine Oxidoreductase, Chain A, domain 1"/>
    <property type="match status" value="1"/>
</dbReference>
<evidence type="ECO:0000259" key="9">
    <source>
        <dbReference type="Pfam" id="PF01292"/>
    </source>
</evidence>
<feature type="transmembrane region" description="Helical" evidence="8">
    <location>
        <begin position="350"/>
        <end position="374"/>
    </location>
</feature>